<feature type="domain" description="3-hydroxyacyl-CoA dehydrogenase C-terminal" evidence="12">
    <location>
        <begin position="217"/>
        <end position="286"/>
    </location>
</feature>
<dbReference type="PANTHER" id="PTHR48075:SF1">
    <property type="entry name" value="LAMBDA-CRYSTALLIN HOMOLOG"/>
    <property type="match status" value="1"/>
</dbReference>
<organism evidence="14 15">
    <name type="scientific">Acyrthosiphon pisum</name>
    <name type="common">Pea aphid</name>
    <dbReference type="NCBI Taxonomy" id="7029"/>
    <lineage>
        <taxon>Eukaryota</taxon>
        <taxon>Metazoa</taxon>
        <taxon>Ecdysozoa</taxon>
        <taxon>Arthropoda</taxon>
        <taxon>Hexapoda</taxon>
        <taxon>Insecta</taxon>
        <taxon>Pterygota</taxon>
        <taxon>Neoptera</taxon>
        <taxon>Paraneoptera</taxon>
        <taxon>Hemiptera</taxon>
        <taxon>Sternorrhyncha</taxon>
        <taxon>Aphidomorpha</taxon>
        <taxon>Aphidoidea</taxon>
        <taxon>Aphididae</taxon>
        <taxon>Macrosiphini</taxon>
        <taxon>Acyrthosiphon</taxon>
    </lineage>
</organism>
<evidence type="ECO:0000256" key="3">
    <source>
        <dbReference type="ARBA" id="ARBA00011738"/>
    </source>
</evidence>
<dbReference type="PIRSF" id="PIRSF000105">
    <property type="entry name" value="HCDH"/>
    <property type="match status" value="1"/>
</dbReference>
<feature type="site" description="Important for catalytic activity" evidence="10">
    <location>
        <position position="170"/>
    </location>
</feature>
<keyword evidence="6" id="KW-0560">Oxidoreductase</keyword>
<gene>
    <name evidence="14" type="primary">100160442</name>
</gene>
<dbReference type="InterPro" id="IPR036291">
    <property type="entry name" value="NAD(P)-bd_dom_sf"/>
</dbReference>
<feature type="transmembrane region" description="Helical" evidence="11">
    <location>
        <begin position="7"/>
        <end position="26"/>
    </location>
</feature>
<evidence type="ECO:0000256" key="8">
    <source>
        <dbReference type="ARBA" id="ARBA00038962"/>
    </source>
</evidence>
<dbReference type="EC" id="1.1.1.45" evidence="8"/>
<evidence type="ECO:0000313" key="15">
    <source>
        <dbReference type="Proteomes" id="UP000007819"/>
    </source>
</evidence>
<dbReference type="InterPro" id="IPR006108">
    <property type="entry name" value="3HC_DH_C"/>
</dbReference>
<dbReference type="Gene3D" id="3.40.50.720">
    <property type="entry name" value="NAD(P)-binding Rossmann-like Domain"/>
    <property type="match status" value="1"/>
</dbReference>
<feature type="domain" description="3-hydroxyacyl-CoA dehydrogenase NAD binding" evidence="13">
    <location>
        <begin position="33"/>
        <end position="214"/>
    </location>
</feature>
<dbReference type="EnsemblMetazoa" id="XM_029486024.1">
    <property type="protein sequence ID" value="XP_029341884.1"/>
    <property type="gene ID" value="LOC100160442"/>
</dbReference>
<dbReference type="OrthoDB" id="2021159at2759"/>
<dbReference type="Pfam" id="PF00725">
    <property type="entry name" value="3HCDH"/>
    <property type="match status" value="1"/>
</dbReference>
<dbReference type="InterPro" id="IPR013328">
    <property type="entry name" value="6PGD_dom2"/>
</dbReference>
<dbReference type="InterPro" id="IPR006176">
    <property type="entry name" value="3-OHacyl-CoA_DH_NAD-bd"/>
</dbReference>
<name>A0A8R2NNF4_ACYPI</name>
<dbReference type="PANTHER" id="PTHR48075">
    <property type="entry name" value="3-HYDROXYACYL-COA DEHYDROGENASE FAMILY PROTEIN"/>
    <property type="match status" value="1"/>
</dbReference>
<evidence type="ECO:0000256" key="2">
    <source>
        <dbReference type="ARBA" id="ARBA00009463"/>
    </source>
</evidence>
<dbReference type="GO" id="GO:0050104">
    <property type="term" value="F:L-gulonate 3-dehydrogenase activity"/>
    <property type="evidence" value="ECO:0007669"/>
    <property type="project" value="UniProtKB-EC"/>
</dbReference>
<dbReference type="Pfam" id="PF02737">
    <property type="entry name" value="3HCDH_N"/>
    <property type="match status" value="1"/>
</dbReference>
<dbReference type="InterPro" id="IPR022694">
    <property type="entry name" value="3-OHacyl-CoA_DH"/>
</dbReference>
<dbReference type="GO" id="GO:0005737">
    <property type="term" value="C:cytoplasm"/>
    <property type="evidence" value="ECO:0007669"/>
    <property type="project" value="UniProtKB-SubCell"/>
</dbReference>
<dbReference type="InterPro" id="IPR008927">
    <property type="entry name" value="6-PGluconate_DH-like_C_sf"/>
</dbReference>
<dbReference type="PROSITE" id="PS00067">
    <property type="entry name" value="3HCDH"/>
    <property type="match status" value="1"/>
</dbReference>
<evidence type="ECO:0000256" key="6">
    <source>
        <dbReference type="ARBA" id="ARBA00023002"/>
    </source>
</evidence>
<dbReference type="GO" id="GO:0006631">
    <property type="term" value="P:fatty acid metabolic process"/>
    <property type="evidence" value="ECO:0007669"/>
    <property type="project" value="InterPro"/>
</dbReference>
<dbReference type="FunFam" id="3.40.50.720:FF:000356">
    <property type="entry name" value="Lambda-crystallin homolog"/>
    <property type="match status" value="1"/>
</dbReference>
<dbReference type="Gene3D" id="1.10.1040.10">
    <property type="entry name" value="N-(1-d-carboxylethyl)-l-norvaline Dehydrogenase, domain 2"/>
    <property type="match status" value="1"/>
</dbReference>
<dbReference type="SUPFAM" id="SSF48179">
    <property type="entry name" value="6-phosphogluconate dehydrogenase C-terminal domain-like"/>
    <property type="match status" value="1"/>
</dbReference>
<keyword evidence="11" id="KW-0472">Membrane</keyword>
<evidence type="ECO:0000256" key="1">
    <source>
        <dbReference type="ARBA" id="ARBA00004496"/>
    </source>
</evidence>
<dbReference type="SUPFAM" id="SSF51735">
    <property type="entry name" value="NAD(P)-binding Rossmann-fold domains"/>
    <property type="match status" value="1"/>
</dbReference>
<evidence type="ECO:0000256" key="9">
    <source>
        <dbReference type="ARBA" id="ARBA00042709"/>
    </source>
</evidence>
<dbReference type="GO" id="GO:0070403">
    <property type="term" value="F:NAD+ binding"/>
    <property type="evidence" value="ECO:0007669"/>
    <property type="project" value="InterPro"/>
</dbReference>
<comment type="subunit">
    <text evidence="3">Homodimer.</text>
</comment>
<reference evidence="15" key="1">
    <citation type="submission" date="2010-06" db="EMBL/GenBank/DDBJ databases">
        <authorList>
            <person name="Jiang H."/>
            <person name="Abraham K."/>
            <person name="Ali S."/>
            <person name="Alsbrooks S.L."/>
            <person name="Anim B.N."/>
            <person name="Anosike U.S."/>
            <person name="Attaway T."/>
            <person name="Bandaranaike D.P."/>
            <person name="Battles P.K."/>
            <person name="Bell S.N."/>
            <person name="Bell A.V."/>
            <person name="Beltran B."/>
            <person name="Bickham C."/>
            <person name="Bustamante Y."/>
            <person name="Caleb T."/>
            <person name="Canada A."/>
            <person name="Cardenas V."/>
            <person name="Carter K."/>
            <person name="Chacko J."/>
            <person name="Chandrabose M.N."/>
            <person name="Chavez D."/>
            <person name="Chavez A."/>
            <person name="Chen L."/>
            <person name="Chu H.-S."/>
            <person name="Claassen K.J."/>
            <person name="Cockrell R."/>
            <person name="Collins M."/>
            <person name="Cooper J.A."/>
            <person name="Cree A."/>
            <person name="Curry S.M."/>
            <person name="Da Y."/>
            <person name="Dao M.D."/>
            <person name="Das B."/>
            <person name="Davila M.-L."/>
            <person name="Davy-Carroll L."/>
            <person name="Denson S."/>
            <person name="Dinh H."/>
            <person name="Ebong V.E."/>
            <person name="Edwards J.R."/>
            <person name="Egan A."/>
            <person name="El-Daye J."/>
            <person name="Escobedo L."/>
            <person name="Fernandez S."/>
            <person name="Fernando P.R."/>
            <person name="Flagg N."/>
            <person name="Forbes L.D."/>
            <person name="Fowler R.G."/>
            <person name="Fu Q."/>
            <person name="Gabisi R.A."/>
            <person name="Ganer J."/>
            <person name="Garbino Pronczuk A."/>
            <person name="Garcia R.M."/>
            <person name="Garner T."/>
            <person name="Garrett T.E."/>
            <person name="Gonzalez D.A."/>
            <person name="Hamid H."/>
            <person name="Hawkins E.S."/>
            <person name="Hirani K."/>
            <person name="Hogues M.E."/>
            <person name="Hollins B."/>
            <person name="Hsiao C.-H."/>
            <person name="Jabil R."/>
            <person name="James M.L."/>
            <person name="Jhangiani S.N."/>
            <person name="Johnson B."/>
            <person name="Johnson Q."/>
            <person name="Joshi V."/>
            <person name="Kalu J.B."/>
            <person name="Kam C."/>
            <person name="Kashfia A."/>
            <person name="Keebler J."/>
            <person name="Kisamo H."/>
            <person name="Kovar C.L."/>
            <person name="Lago L.A."/>
            <person name="Lai C.-Y."/>
            <person name="Laidlaw J."/>
            <person name="Lara F."/>
            <person name="Le T.-K."/>
            <person name="Lee S.L."/>
            <person name="Legall F.H."/>
            <person name="Lemon S.J."/>
            <person name="Lewis L.R."/>
            <person name="Li B."/>
            <person name="Liu Y."/>
            <person name="Liu Y.-S."/>
            <person name="Lopez J."/>
            <person name="Lozado R.J."/>
            <person name="Lu J."/>
            <person name="Madu R.C."/>
            <person name="Maheshwari M."/>
            <person name="Maheshwari R."/>
            <person name="Malloy K."/>
            <person name="Martinez E."/>
            <person name="Mathew T."/>
            <person name="Mercado I.C."/>
            <person name="Mercado C."/>
            <person name="Meyer B."/>
            <person name="Montgomery K."/>
            <person name="Morgan M.B."/>
            <person name="Munidasa M."/>
            <person name="Nazareth L.V."/>
            <person name="Nelson J."/>
            <person name="Ng B.M."/>
            <person name="Nguyen N.B."/>
            <person name="Nguyen P.Q."/>
            <person name="Nguyen T."/>
            <person name="Obregon M."/>
            <person name="Okwuonu G.O."/>
            <person name="Onwere C.G."/>
            <person name="Orozco G."/>
            <person name="Parra A."/>
            <person name="Patel S."/>
            <person name="Patil S."/>
            <person name="Perez A."/>
            <person name="Perez Y."/>
            <person name="Pham C."/>
            <person name="Primus E.L."/>
            <person name="Pu L.-L."/>
            <person name="Puazo M."/>
            <person name="Qin X."/>
            <person name="Quiroz J.B."/>
            <person name="Reese J."/>
            <person name="Richards S."/>
            <person name="Rives C.M."/>
            <person name="Robberts R."/>
            <person name="Ruiz S.J."/>
            <person name="Ruiz M.J."/>
            <person name="Santibanez J."/>
            <person name="Schneider B.W."/>
            <person name="Sisson I."/>
            <person name="Smith M."/>
            <person name="Sodergren E."/>
            <person name="Song X.-Z."/>
            <person name="Song B.B."/>
            <person name="Summersgill H."/>
            <person name="Thelus R."/>
            <person name="Thornton R.D."/>
            <person name="Trejos Z.Y."/>
            <person name="Usmani K."/>
            <person name="Vattathil S."/>
            <person name="Villasana D."/>
            <person name="Walker D.L."/>
            <person name="Wang S."/>
            <person name="Wang K."/>
            <person name="White C.S."/>
            <person name="Williams A.C."/>
            <person name="Williamson J."/>
            <person name="Wilson K."/>
            <person name="Woghiren I.O."/>
            <person name="Woodworth J.R."/>
            <person name="Worley K.C."/>
            <person name="Wright R.A."/>
            <person name="Wu W."/>
            <person name="Young L."/>
            <person name="Zhang L."/>
            <person name="Zhang J."/>
            <person name="Zhu Y."/>
            <person name="Muzny D.M."/>
            <person name="Weinstock G."/>
            <person name="Gibbs R.A."/>
        </authorList>
    </citation>
    <scope>NUCLEOTIDE SEQUENCE [LARGE SCALE GENOMIC DNA]</scope>
    <source>
        <strain evidence="15">LSR1</strain>
    </source>
</reference>
<evidence type="ECO:0000313" key="14">
    <source>
        <dbReference type="EnsemblMetazoa" id="XP_029341884.1"/>
    </source>
</evidence>
<keyword evidence="11" id="KW-0812">Transmembrane</keyword>
<evidence type="ECO:0000259" key="13">
    <source>
        <dbReference type="Pfam" id="PF02737"/>
    </source>
</evidence>
<keyword evidence="4" id="KW-0963">Cytoplasm</keyword>
<evidence type="ECO:0000256" key="11">
    <source>
        <dbReference type="SAM" id="Phobius"/>
    </source>
</evidence>
<comment type="similarity">
    <text evidence="2">Belongs to the 3-hydroxyacyl-CoA dehydrogenase family.</text>
</comment>
<proteinExistence type="inferred from homology"/>
<dbReference type="AlphaFoldDB" id="A0A8R2NNF4"/>
<protein>
    <recommendedName>
        <fullName evidence="9">L-gulonate 3-dehydrogenase</fullName>
        <ecNumber evidence="8">1.1.1.45</ecNumber>
    </recommendedName>
    <alternativeName>
        <fullName evidence="9">L-gulonate 3-dehydrogenase</fullName>
    </alternativeName>
</protein>
<evidence type="ECO:0000256" key="7">
    <source>
        <dbReference type="ARBA" id="ARBA00023027"/>
    </source>
</evidence>
<evidence type="ECO:0000256" key="4">
    <source>
        <dbReference type="ARBA" id="ARBA00022490"/>
    </source>
</evidence>
<comment type="subcellular location">
    <subcellularLocation>
        <location evidence="1">Cytoplasm</location>
    </subcellularLocation>
</comment>
<keyword evidence="7" id="KW-0520">NAD</keyword>
<keyword evidence="11" id="KW-1133">Transmembrane helix</keyword>
<dbReference type="Proteomes" id="UP000007819">
    <property type="component" value="Chromosome A1"/>
</dbReference>
<keyword evidence="15" id="KW-1185">Reference proteome</keyword>
<reference evidence="14" key="2">
    <citation type="submission" date="2022-06" db="UniProtKB">
        <authorList>
            <consortium name="EnsemblMetazoa"/>
        </authorList>
    </citation>
    <scope>IDENTIFICATION</scope>
</reference>
<accession>A0A8R2NNF4</accession>
<evidence type="ECO:0000256" key="5">
    <source>
        <dbReference type="ARBA" id="ARBA00022553"/>
    </source>
</evidence>
<sequence>MTTVHKYIIYVLLLIILIDRYLYIYINMAEKGKIGIIGSGLIGQSWAMLFASARYNVTIYDINLELVNTACEKIKTELKMMEKNGILRGNITAEQQIDLIKGVTNLEEVVEGTILIQECIPEVLSLKQQLYDQIDKIVGSQTIISSSTSTFLPSALSEKMEHRNQLIVSHPVNPPYFVPLVEIVPSEWTEDWVIKKTRAIMEEIKQSPVTLAKEVPGFALNRIQYAILNECWHLVNDGVLNVKDVDTVMSEGLGMRYAFLGPLETAHLNAEGFVNYTERYSNSMYGVCQQFKPSPKFEGPLVKEIGDQLNSNTPLEDLPKRRLWRDQSLIKLSQLKKYNNY</sequence>
<evidence type="ECO:0000259" key="12">
    <source>
        <dbReference type="Pfam" id="PF00725"/>
    </source>
</evidence>
<dbReference type="InterPro" id="IPR006180">
    <property type="entry name" value="3-OHacyl-CoA_DH_CS"/>
</dbReference>
<keyword evidence="5" id="KW-0597">Phosphoprotein</keyword>
<evidence type="ECO:0000256" key="10">
    <source>
        <dbReference type="PIRSR" id="PIRSR000105-1"/>
    </source>
</evidence>